<dbReference type="AlphaFoldDB" id="A0A974D192"/>
<gene>
    <name evidence="1" type="ORF">XELAEV_18025740mg</name>
</gene>
<organism evidence="1 2">
    <name type="scientific">Xenopus laevis</name>
    <name type="common">African clawed frog</name>
    <dbReference type="NCBI Taxonomy" id="8355"/>
    <lineage>
        <taxon>Eukaryota</taxon>
        <taxon>Metazoa</taxon>
        <taxon>Chordata</taxon>
        <taxon>Craniata</taxon>
        <taxon>Vertebrata</taxon>
        <taxon>Euteleostomi</taxon>
        <taxon>Amphibia</taxon>
        <taxon>Batrachia</taxon>
        <taxon>Anura</taxon>
        <taxon>Pipoidea</taxon>
        <taxon>Pipidae</taxon>
        <taxon>Xenopodinae</taxon>
        <taxon>Xenopus</taxon>
        <taxon>Xenopus</taxon>
    </lineage>
</organism>
<dbReference type="Proteomes" id="UP000694892">
    <property type="component" value="Chromosome 4S"/>
</dbReference>
<evidence type="ECO:0000313" key="1">
    <source>
        <dbReference type="EMBL" id="OCT83203.1"/>
    </source>
</evidence>
<protein>
    <submittedName>
        <fullName evidence="1">Uncharacterized protein</fullName>
    </submittedName>
</protein>
<accession>A0A974D192</accession>
<sequence length="80" mass="9421">MLCYAVTYLIQCLVFLNLVWRYVDTVKIIYKECNAHYVKYYISSPFIFRFPVPPAPSSFSYHLFSFCKCSPVFSPYPSLP</sequence>
<name>A0A974D192_XENLA</name>
<proteinExistence type="predicted"/>
<reference evidence="2" key="1">
    <citation type="journal article" date="2016" name="Nature">
        <title>Genome evolution in the allotetraploid frog Xenopus laevis.</title>
        <authorList>
            <person name="Session A.M."/>
            <person name="Uno Y."/>
            <person name="Kwon T."/>
            <person name="Chapman J.A."/>
            <person name="Toyoda A."/>
            <person name="Takahashi S."/>
            <person name="Fukui A."/>
            <person name="Hikosaka A."/>
            <person name="Suzuki A."/>
            <person name="Kondo M."/>
            <person name="van Heeringen S.J."/>
            <person name="Quigley I."/>
            <person name="Heinz S."/>
            <person name="Ogino H."/>
            <person name="Ochi H."/>
            <person name="Hellsten U."/>
            <person name="Lyons J.B."/>
            <person name="Simakov O."/>
            <person name="Putnam N."/>
            <person name="Stites J."/>
            <person name="Kuroki Y."/>
            <person name="Tanaka T."/>
            <person name="Michiue T."/>
            <person name="Watanabe M."/>
            <person name="Bogdanovic O."/>
            <person name="Lister R."/>
            <person name="Georgiou G."/>
            <person name="Paranjpe S.S."/>
            <person name="van Kruijsbergen I."/>
            <person name="Shu S."/>
            <person name="Carlson J."/>
            <person name="Kinoshita T."/>
            <person name="Ohta Y."/>
            <person name="Mawaribuchi S."/>
            <person name="Jenkins J."/>
            <person name="Grimwood J."/>
            <person name="Schmutz J."/>
            <person name="Mitros T."/>
            <person name="Mozaffari S.V."/>
            <person name="Suzuki Y."/>
            <person name="Haramoto Y."/>
            <person name="Yamamoto T.S."/>
            <person name="Takagi C."/>
            <person name="Heald R."/>
            <person name="Miller K."/>
            <person name="Haudenschild C."/>
            <person name="Kitzman J."/>
            <person name="Nakayama T."/>
            <person name="Izutsu Y."/>
            <person name="Robert J."/>
            <person name="Fortriede J."/>
            <person name="Burns K."/>
            <person name="Lotay V."/>
            <person name="Karimi K."/>
            <person name="Yasuoka Y."/>
            <person name="Dichmann D.S."/>
            <person name="Flajnik M.F."/>
            <person name="Houston D.W."/>
            <person name="Shendure J."/>
            <person name="DuPasquier L."/>
            <person name="Vize P.D."/>
            <person name="Zorn A.M."/>
            <person name="Ito M."/>
            <person name="Marcotte E.M."/>
            <person name="Wallingford J.B."/>
            <person name="Ito Y."/>
            <person name="Asashima M."/>
            <person name="Ueno N."/>
            <person name="Matsuda Y."/>
            <person name="Veenstra G.J."/>
            <person name="Fujiyama A."/>
            <person name="Harland R.M."/>
            <person name="Taira M."/>
            <person name="Rokhsar D.S."/>
        </authorList>
    </citation>
    <scope>NUCLEOTIDE SEQUENCE [LARGE SCALE GENOMIC DNA]</scope>
    <source>
        <strain evidence="2">J</strain>
    </source>
</reference>
<evidence type="ECO:0000313" key="2">
    <source>
        <dbReference type="Proteomes" id="UP000694892"/>
    </source>
</evidence>
<dbReference type="EMBL" id="CM004473">
    <property type="protein sequence ID" value="OCT83203.1"/>
    <property type="molecule type" value="Genomic_DNA"/>
</dbReference>